<dbReference type="EMBL" id="BMQM01000017">
    <property type="protein sequence ID" value="GGR62218.1"/>
    <property type="molecule type" value="Genomic_DNA"/>
</dbReference>
<protein>
    <submittedName>
        <fullName evidence="1">Uncharacterized protein</fullName>
    </submittedName>
</protein>
<accession>A0ABQ2RT53</accession>
<reference evidence="2" key="1">
    <citation type="journal article" date="2019" name="Int. J. Syst. Evol. Microbiol.">
        <title>The Global Catalogue of Microorganisms (GCM) 10K type strain sequencing project: providing services to taxonomists for standard genome sequencing and annotation.</title>
        <authorList>
            <consortium name="The Broad Institute Genomics Platform"/>
            <consortium name="The Broad Institute Genome Sequencing Center for Infectious Disease"/>
            <person name="Wu L."/>
            <person name="Ma J."/>
        </authorList>
    </citation>
    <scope>NUCLEOTIDE SEQUENCE [LARGE SCALE GENOMIC DNA]</scope>
    <source>
        <strain evidence="2">JCM 31404</strain>
    </source>
</reference>
<name>A0ABQ2RT53_9DEIO</name>
<evidence type="ECO:0000313" key="2">
    <source>
        <dbReference type="Proteomes" id="UP000634308"/>
    </source>
</evidence>
<dbReference type="Proteomes" id="UP000634308">
    <property type="component" value="Unassembled WGS sequence"/>
</dbReference>
<gene>
    <name evidence="1" type="ORF">GCM10008959_25210</name>
</gene>
<organism evidence="1 2">
    <name type="scientific">Deinococcus seoulensis</name>
    <dbReference type="NCBI Taxonomy" id="1837379"/>
    <lineage>
        <taxon>Bacteria</taxon>
        <taxon>Thermotogati</taxon>
        <taxon>Deinococcota</taxon>
        <taxon>Deinococci</taxon>
        <taxon>Deinococcales</taxon>
        <taxon>Deinococcaceae</taxon>
        <taxon>Deinococcus</taxon>
    </lineage>
</organism>
<sequence length="223" mass="23793">MQDVLASNLARPATLTRFGAAPQEVRALIAEEEDRSTAAPDVHEPGVSSRTHTALLPFLDAARTVGWTLTDDRGRVFVPVALPLNPGGRDFCLVARVAPLVERTRVHDLAFSVPGTGMTRDSLGNPRPAPGGALAVQARLNATTDPKLRDTVGADNADLVLIGRWGSLTAPTSRPDGVRWGSQSPLVIDGQTGTLTVQLAYPDEDTATEAQFGQRFLALWRTP</sequence>
<keyword evidence="2" id="KW-1185">Reference proteome</keyword>
<comment type="caution">
    <text evidence="1">The sequence shown here is derived from an EMBL/GenBank/DDBJ whole genome shotgun (WGS) entry which is preliminary data.</text>
</comment>
<proteinExistence type="predicted"/>
<evidence type="ECO:0000313" key="1">
    <source>
        <dbReference type="EMBL" id="GGR62218.1"/>
    </source>
</evidence>